<protein>
    <submittedName>
        <fullName evidence="1">Uncharacterized protein</fullName>
    </submittedName>
</protein>
<dbReference type="Proteomes" id="UP001240164">
    <property type="component" value="Unassembled WGS sequence"/>
</dbReference>
<reference evidence="1 2" key="1">
    <citation type="submission" date="2023-07" db="EMBL/GenBank/DDBJ databases">
        <title>Sorghum-associated microbial communities from plants grown in Nebraska, USA.</title>
        <authorList>
            <person name="Schachtman D."/>
        </authorList>
    </citation>
    <scope>NUCLEOTIDE SEQUENCE [LARGE SCALE GENOMIC DNA]</scope>
    <source>
        <strain evidence="1 2">CC146</strain>
    </source>
</reference>
<organism evidence="1 2">
    <name type="scientific">Acinetobacter calcoaceticus</name>
    <dbReference type="NCBI Taxonomy" id="471"/>
    <lineage>
        <taxon>Bacteria</taxon>
        <taxon>Pseudomonadati</taxon>
        <taxon>Pseudomonadota</taxon>
        <taxon>Gammaproteobacteria</taxon>
        <taxon>Moraxellales</taxon>
        <taxon>Moraxellaceae</taxon>
        <taxon>Acinetobacter</taxon>
        <taxon>Acinetobacter calcoaceticus/baumannii complex</taxon>
    </lineage>
</organism>
<dbReference type="EMBL" id="JAUSQP010000001">
    <property type="protein sequence ID" value="MDP9802334.1"/>
    <property type="molecule type" value="Genomic_DNA"/>
</dbReference>
<gene>
    <name evidence="1" type="ORF">J2771_000588</name>
</gene>
<accession>A0ABD5AID6</accession>
<dbReference type="RefSeq" id="WP_307009690.1">
    <property type="nucleotide sequence ID" value="NZ_JAUSQP010000001.1"/>
</dbReference>
<evidence type="ECO:0000313" key="1">
    <source>
        <dbReference type="EMBL" id="MDP9802334.1"/>
    </source>
</evidence>
<comment type="caution">
    <text evidence="1">The sequence shown here is derived from an EMBL/GenBank/DDBJ whole genome shotgun (WGS) entry which is preliminary data.</text>
</comment>
<dbReference type="AlphaFoldDB" id="A0ABD5AID6"/>
<proteinExistence type="predicted"/>
<name>A0ABD5AID6_ACICA</name>
<sequence>MTNVHNIFKGKLLKVDERARDKGTEYSSNFSIREIRSWLEQMVPCSHGS</sequence>
<evidence type="ECO:0000313" key="2">
    <source>
        <dbReference type="Proteomes" id="UP001240164"/>
    </source>
</evidence>